<dbReference type="SMART" id="SM01043">
    <property type="entry name" value="BTAD"/>
    <property type="match status" value="1"/>
</dbReference>
<reference evidence="8" key="1">
    <citation type="journal article" date="2019" name="Int. J. Syst. Evol. Microbiol.">
        <title>The Global Catalogue of Microorganisms (GCM) 10K type strain sequencing project: providing services to taxonomists for standard genome sequencing and annotation.</title>
        <authorList>
            <consortium name="The Broad Institute Genomics Platform"/>
            <consortium name="The Broad Institute Genome Sequencing Center for Infectious Disease"/>
            <person name="Wu L."/>
            <person name="Ma J."/>
        </authorList>
    </citation>
    <scope>NUCLEOTIDE SEQUENCE [LARGE SCALE GENOMIC DNA]</scope>
    <source>
        <strain evidence="8">CGMCC 1.12477</strain>
    </source>
</reference>
<evidence type="ECO:0000313" key="7">
    <source>
        <dbReference type="EMBL" id="MFD1946776.1"/>
    </source>
</evidence>
<comment type="caution">
    <text evidence="7">The sequence shown here is derived from an EMBL/GenBank/DDBJ whole genome shotgun (WGS) entry which is preliminary data.</text>
</comment>
<protein>
    <submittedName>
        <fullName evidence="7">BTAD domain-containing putative transcriptional regulator</fullName>
    </submittedName>
</protein>
<keyword evidence="3 5" id="KW-0238">DNA-binding</keyword>
<evidence type="ECO:0000256" key="3">
    <source>
        <dbReference type="ARBA" id="ARBA00023125"/>
    </source>
</evidence>
<dbReference type="Gene3D" id="1.10.10.10">
    <property type="entry name" value="Winged helix-like DNA-binding domain superfamily/Winged helix DNA-binding domain"/>
    <property type="match status" value="1"/>
</dbReference>
<evidence type="ECO:0000259" key="6">
    <source>
        <dbReference type="PROSITE" id="PS51755"/>
    </source>
</evidence>
<dbReference type="EMBL" id="JBHUGD010000003">
    <property type="protein sequence ID" value="MFD1946776.1"/>
    <property type="molecule type" value="Genomic_DNA"/>
</dbReference>
<dbReference type="SUPFAM" id="SSF52540">
    <property type="entry name" value="P-loop containing nucleoside triphosphate hydrolases"/>
    <property type="match status" value="1"/>
</dbReference>
<sequence>MQLAVLGPVEVRRDGEALDVGGPKPRALLAALALAEGRAVPVDTLLDLLWGDSPTPGAMTSLQAYVSGLRKVLEPDRARRGSARVLVTVAPGYALRLPGDVDAAAFAAAVATAHRVVAGPLLGPPSASAAELDAVVADLDRAVGLWRGTPYVELGDAAVAEAERARLEELRLVAEEDRAAARLALGDHGTAAAQLEALTAAHPLRERLWALRALALVRAGRQADALEVLREVRDLLADELGLDPGPELADLQTRVLQQDPALAWSAPAAGSAPAPEAVEPLRAETADPVVPGQDWPMLGRDGELAGLRALLSRAVAGSPAFAGVTGEPGIGKSRLCAELTAEARRRGARVVVGRCSQDDGAPPLYPWAAVLADLGAALPSGGSAEAADFRLREEVVRTVLDATADGPLVVVLDDLHWADTATLRVLRLLVESATSEPVLVVGTWRDRPAPAGDLADVVEALVRRHADRIVLQGLDPGSTEAVVTAVTSRRPSAAEVSALQERTNGNPFFLVEYSRLVGRGDDLARVVDDPDPPTAVQEIVGRRLERLPDDSRRALLLGSVVGRQFELGVLAGAAEADEEELLDLLDPALAVGLLREDGVDRFSFDHALVRDTLVAQLSPSRRARLHARVAGALADLPGRRSEEARHWLDAGPAYADRAWRAARDAGDEAASLHAHVEADVLYAQALARWADDPAREEDDRFELLMRRADSLRRAADWTALTAVAHEALASARRIGDPELVARAAWSTTQGALWQPTRYGEVDEEIVAALRECLDVLPPGDSDARCRTLMVLACEAYHVLEPEQRRALVDEALPMAERIGDPLLLAHVRLIACIAAWEPATVHDRLSLASEAATTFEERDDLHSLVHALTHLAITASEAGDPRLMWEAHARASVLAAELRLTYAQFVLEGLAGPWLLMQGEVERAMQSFAAFESALALASLPHLEDGRMAAIVAVALWLHRFPMPVPELVKLSVGIPMPAGPALAMCLWVNGEEELARQSLARVGSDMRPRDWYSLFNWATGCAVGLMMDDPALAADAYARLLPYADGCVGAGSGVSSGPAHGYLAMAAAAMGEQEAAREHATAAEALAADWRIPVFAEWFTGIRRRYAF</sequence>
<evidence type="ECO:0000256" key="2">
    <source>
        <dbReference type="ARBA" id="ARBA00023015"/>
    </source>
</evidence>
<dbReference type="Pfam" id="PF13191">
    <property type="entry name" value="AAA_16"/>
    <property type="match status" value="1"/>
</dbReference>
<dbReference type="InterPro" id="IPR005158">
    <property type="entry name" value="BTAD"/>
</dbReference>
<feature type="domain" description="OmpR/PhoB-type" evidence="6">
    <location>
        <begin position="1"/>
        <end position="97"/>
    </location>
</feature>
<dbReference type="InterPro" id="IPR001867">
    <property type="entry name" value="OmpR/PhoB-type_DNA-bd"/>
</dbReference>
<dbReference type="InterPro" id="IPR016032">
    <property type="entry name" value="Sig_transdc_resp-reg_C-effctor"/>
</dbReference>
<dbReference type="InterPro" id="IPR011990">
    <property type="entry name" value="TPR-like_helical_dom_sf"/>
</dbReference>
<evidence type="ECO:0000256" key="5">
    <source>
        <dbReference type="PROSITE-ProRule" id="PRU01091"/>
    </source>
</evidence>
<dbReference type="SUPFAM" id="SSF48452">
    <property type="entry name" value="TPR-like"/>
    <property type="match status" value="1"/>
</dbReference>
<comment type="similarity">
    <text evidence="1">Belongs to the AfsR/DnrI/RedD regulatory family.</text>
</comment>
<dbReference type="RefSeq" id="WP_343917244.1">
    <property type="nucleotide sequence ID" value="NZ_BAAAJT010000002.1"/>
</dbReference>
<dbReference type="InterPro" id="IPR051677">
    <property type="entry name" value="AfsR-DnrI-RedD_regulator"/>
</dbReference>
<name>A0ABW4TLJ3_9ACTN</name>
<dbReference type="InterPro" id="IPR027417">
    <property type="entry name" value="P-loop_NTPase"/>
</dbReference>
<evidence type="ECO:0000256" key="1">
    <source>
        <dbReference type="ARBA" id="ARBA00005820"/>
    </source>
</evidence>
<dbReference type="Proteomes" id="UP001597351">
    <property type="component" value="Unassembled WGS sequence"/>
</dbReference>
<dbReference type="Pfam" id="PF00486">
    <property type="entry name" value="Trans_reg_C"/>
    <property type="match status" value="1"/>
</dbReference>
<dbReference type="Pfam" id="PF03704">
    <property type="entry name" value="BTAD"/>
    <property type="match status" value="1"/>
</dbReference>
<organism evidence="7 8">
    <name type="scientific">Nocardioides aestuarii</name>
    <dbReference type="NCBI Taxonomy" id="252231"/>
    <lineage>
        <taxon>Bacteria</taxon>
        <taxon>Bacillati</taxon>
        <taxon>Actinomycetota</taxon>
        <taxon>Actinomycetes</taxon>
        <taxon>Propionibacteriales</taxon>
        <taxon>Nocardioidaceae</taxon>
        <taxon>Nocardioides</taxon>
    </lineage>
</organism>
<dbReference type="InterPro" id="IPR041664">
    <property type="entry name" value="AAA_16"/>
</dbReference>
<dbReference type="PANTHER" id="PTHR35807">
    <property type="entry name" value="TRANSCRIPTIONAL REGULATOR REDD-RELATED"/>
    <property type="match status" value="1"/>
</dbReference>
<evidence type="ECO:0000256" key="4">
    <source>
        <dbReference type="ARBA" id="ARBA00023163"/>
    </source>
</evidence>
<dbReference type="CDD" id="cd15831">
    <property type="entry name" value="BTAD"/>
    <property type="match status" value="1"/>
</dbReference>
<dbReference type="InterPro" id="IPR036388">
    <property type="entry name" value="WH-like_DNA-bd_sf"/>
</dbReference>
<keyword evidence="4" id="KW-0804">Transcription</keyword>
<keyword evidence="8" id="KW-1185">Reference proteome</keyword>
<dbReference type="PANTHER" id="PTHR35807:SF1">
    <property type="entry name" value="TRANSCRIPTIONAL REGULATOR REDD"/>
    <property type="match status" value="1"/>
</dbReference>
<dbReference type="SMART" id="SM00862">
    <property type="entry name" value="Trans_reg_C"/>
    <property type="match status" value="1"/>
</dbReference>
<dbReference type="PROSITE" id="PS51755">
    <property type="entry name" value="OMPR_PHOB"/>
    <property type="match status" value="1"/>
</dbReference>
<evidence type="ECO:0000313" key="8">
    <source>
        <dbReference type="Proteomes" id="UP001597351"/>
    </source>
</evidence>
<feature type="DNA-binding region" description="OmpR/PhoB-type" evidence="5">
    <location>
        <begin position="1"/>
        <end position="97"/>
    </location>
</feature>
<keyword evidence="2" id="KW-0805">Transcription regulation</keyword>
<gene>
    <name evidence="7" type="ORF">ACFSDE_08230</name>
</gene>
<dbReference type="SUPFAM" id="SSF46894">
    <property type="entry name" value="C-terminal effector domain of the bipartite response regulators"/>
    <property type="match status" value="1"/>
</dbReference>
<dbReference type="Gene3D" id="1.25.40.10">
    <property type="entry name" value="Tetratricopeptide repeat domain"/>
    <property type="match status" value="1"/>
</dbReference>
<accession>A0ABW4TLJ3</accession>
<dbReference type="Gene3D" id="3.40.50.300">
    <property type="entry name" value="P-loop containing nucleotide triphosphate hydrolases"/>
    <property type="match status" value="1"/>
</dbReference>
<proteinExistence type="inferred from homology"/>